<dbReference type="PROSITE" id="PS51078">
    <property type="entry name" value="ICLR_ED"/>
    <property type="match status" value="1"/>
</dbReference>
<dbReference type="Proteomes" id="UP000076476">
    <property type="component" value="Unassembled WGS sequence"/>
</dbReference>
<dbReference type="EMBL" id="LWBR01000072">
    <property type="protein sequence ID" value="KZN94976.1"/>
    <property type="molecule type" value="Genomic_DNA"/>
</dbReference>
<evidence type="ECO:0000259" key="4">
    <source>
        <dbReference type="PROSITE" id="PS51077"/>
    </source>
</evidence>
<dbReference type="RefSeq" id="WP_063389433.1">
    <property type="nucleotide sequence ID" value="NZ_LWBR01000072.1"/>
</dbReference>
<name>A0A165WHC1_9BACI</name>
<dbReference type="SUPFAM" id="SSF46785">
    <property type="entry name" value="Winged helix' DNA-binding domain"/>
    <property type="match status" value="1"/>
</dbReference>
<feature type="domain" description="IclR-ED" evidence="5">
    <location>
        <begin position="73"/>
        <end position="251"/>
    </location>
</feature>
<dbReference type="OrthoDB" id="2288166at2"/>
<evidence type="ECO:0000256" key="2">
    <source>
        <dbReference type="ARBA" id="ARBA00023125"/>
    </source>
</evidence>
<evidence type="ECO:0000256" key="3">
    <source>
        <dbReference type="ARBA" id="ARBA00023163"/>
    </source>
</evidence>
<evidence type="ECO:0000259" key="5">
    <source>
        <dbReference type="PROSITE" id="PS51078"/>
    </source>
</evidence>
<evidence type="ECO:0000313" key="7">
    <source>
        <dbReference type="Proteomes" id="UP000076476"/>
    </source>
</evidence>
<dbReference type="PROSITE" id="PS51077">
    <property type="entry name" value="HTH_ICLR"/>
    <property type="match status" value="1"/>
</dbReference>
<evidence type="ECO:0000256" key="1">
    <source>
        <dbReference type="ARBA" id="ARBA00023015"/>
    </source>
</evidence>
<keyword evidence="1" id="KW-0805">Transcription regulation</keyword>
<keyword evidence="7" id="KW-1185">Reference proteome</keyword>
<dbReference type="Gene3D" id="1.10.10.10">
    <property type="entry name" value="Winged helix-like DNA-binding domain superfamily/Winged helix DNA-binding domain"/>
    <property type="match status" value="1"/>
</dbReference>
<comment type="caution">
    <text evidence="6">The sequence shown here is derived from an EMBL/GenBank/DDBJ whole genome shotgun (WGS) entry which is preliminary data.</text>
</comment>
<dbReference type="InterPro" id="IPR036388">
    <property type="entry name" value="WH-like_DNA-bd_sf"/>
</dbReference>
<dbReference type="InterPro" id="IPR029016">
    <property type="entry name" value="GAF-like_dom_sf"/>
</dbReference>
<feature type="domain" description="HTH iclR-type" evidence="4">
    <location>
        <begin position="10"/>
        <end position="72"/>
    </location>
</feature>
<dbReference type="PANTHER" id="PTHR30136">
    <property type="entry name" value="HELIX-TURN-HELIX TRANSCRIPTIONAL REGULATOR, ICLR FAMILY"/>
    <property type="match status" value="1"/>
</dbReference>
<dbReference type="GO" id="GO:0003700">
    <property type="term" value="F:DNA-binding transcription factor activity"/>
    <property type="evidence" value="ECO:0007669"/>
    <property type="project" value="TreeGrafter"/>
</dbReference>
<dbReference type="SMART" id="SM00346">
    <property type="entry name" value="HTH_ICLR"/>
    <property type="match status" value="1"/>
</dbReference>
<dbReference type="SUPFAM" id="SSF55781">
    <property type="entry name" value="GAF domain-like"/>
    <property type="match status" value="1"/>
</dbReference>
<accession>A0A165WHC1</accession>
<dbReference type="GO" id="GO:0003677">
    <property type="term" value="F:DNA binding"/>
    <property type="evidence" value="ECO:0007669"/>
    <property type="project" value="UniProtKB-KW"/>
</dbReference>
<dbReference type="InterPro" id="IPR014757">
    <property type="entry name" value="Tscrpt_reg_IclR_C"/>
</dbReference>
<proteinExistence type="predicted"/>
<gene>
    <name evidence="6" type="ORF">AZI98_16985</name>
</gene>
<dbReference type="InterPro" id="IPR005471">
    <property type="entry name" value="Tscrpt_reg_IclR_N"/>
</dbReference>
<evidence type="ECO:0000313" key="6">
    <source>
        <dbReference type="EMBL" id="KZN94976.1"/>
    </source>
</evidence>
<dbReference type="STRING" id="33936.AZI98_16985"/>
<dbReference type="Gene3D" id="3.30.450.40">
    <property type="match status" value="1"/>
</dbReference>
<dbReference type="Pfam" id="PF01614">
    <property type="entry name" value="IclR_C"/>
    <property type="match status" value="1"/>
</dbReference>
<keyword evidence="2" id="KW-0238">DNA-binding</keyword>
<organism evidence="6 7">
    <name type="scientific">Aeribacillus pallidus</name>
    <dbReference type="NCBI Taxonomy" id="33936"/>
    <lineage>
        <taxon>Bacteria</taxon>
        <taxon>Bacillati</taxon>
        <taxon>Bacillota</taxon>
        <taxon>Bacilli</taxon>
        <taxon>Bacillales</taxon>
        <taxon>Bacillaceae</taxon>
        <taxon>Aeribacillus</taxon>
    </lineage>
</organism>
<dbReference type="InterPro" id="IPR050707">
    <property type="entry name" value="HTH_MetabolicPath_Reg"/>
</dbReference>
<protein>
    <submittedName>
        <fullName evidence="6">IclR family transcriptional regulator</fullName>
    </submittedName>
</protein>
<dbReference type="PANTHER" id="PTHR30136:SF8">
    <property type="entry name" value="TRANSCRIPTIONAL REGULATORY PROTEIN"/>
    <property type="match status" value="1"/>
</dbReference>
<dbReference type="InterPro" id="IPR036390">
    <property type="entry name" value="WH_DNA-bd_sf"/>
</dbReference>
<sequence length="254" mass="27984">MTENKKHAQIQSLLVGFSIIDLIAKNGSPMKFNDIHHYTNIAKSNLYKYLNTLTNLGVLHRDKGSGLYSLGSTLIQYGMAAVNQEDLIGKITPFLHEINAKSKETTLLAVWTTNGPMIVKMIHSHLGLNLGGQVGTILPISSAAGKLFAAFKNDPSVNVWKESELSKLSKQAKDELMTEFQLIVDQKISFAQEALAPSIASAAIPIFNFEREILGSIIVVGFEKSIPDTIEHELSEYLLIKGKEISAVFGWKEE</sequence>
<dbReference type="GO" id="GO:0045892">
    <property type="term" value="P:negative regulation of DNA-templated transcription"/>
    <property type="evidence" value="ECO:0007669"/>
    <property type="project" value="TreeGrafter"/>
</dbReference>
<dbReference type="Pfam" id="PF09339">
    <property type="entry name" value="HTH_IclR"/>
    <property type="match status" value="1"/>
</dbReference>
<dbReference type="AlphaFoldDB" id="A0A165WHC1"/>
<reference evidence="6 7" key="1">
    <citation type="submission" date="2016-04" db="EMBL/GenBank/DDBJ databases">
        <title>Draft genome sequence of Aeribacillus pallidus 8m3 from petroleum reservoir.</title>
        <authorList>
            <person name="Poltaraus A.B."/>
            <person name="Nazina T.N."/>
            <person name="Tourova T.P."/>
            <person name="Malakho S.M."/>
            <person name="Korshunova A.V."/>
            <person name="Sokolova D.S."/>
        </authorList>
    </citation>
    <scope>NUCLEOTIDE SEQUENCE [LARGE SCALE GENOMIC DNA]</scope>
    <source>
        <strain evidence="6 7">8m3</strain>
    </source>
</reference>
<keyword evidence="3" id="KW-0804">Transcription</keyword>